<sequence>MSVLLRLSPFGIAFLRDRKRWIVMGRPAVRGSGHHEHRAEELTNRLAKLGPTFIKLAQLLSARADILPEPYLSEISKLQDQVPPDSVHRILEVIEAELGEPIEELFEDFQEKPDAAASLGQVHRAKVDGKDVVVKVLRPGVEAAIALDLDISFRILFWLNILFPNHHVQALTNVVREFSVRISAEMDFEKEAENIEHFQRVFGGNRKVRAPEVQKRFTRRRVLVMEWCSGTKMDRLHQDFESGRFSFHQVMETLTSTYLQMMMVDGFMHADPHPGNLLVQEDGTLIVLDWGAVLEVPRWTRESILRTAVALGREDIDAVINEMYCLGMISPEVSR</sequence>
<evidence type="ECO:0000256" key="1">
    <source>
        <dbReference type="ARBA" id="ARBA00009670"/>
    </source>
</evidence>
<accession>A0A382HS62</accession>
<dbReference type="AlphaFoldDB" id="A0A382HS62"/>
<gene>
    <name evidence="3" type="ORF">METZ01_LOCUS242816</name>
</gene>
<feature type="domain" description="Protein kinase" evidence="2">
    <location>
        <begin position="108"/>
        <end position="335"/>
    </location>
</feature>
<proteinExistence type="inferred from homology"/>
<dbReference type="Pfam" id="PF03109">
    <property type="entry name" value="ABC1"/>
    <property type="match status" value="1"/>
</dbReference>
<dbReference type="CDD" id="cd05121">
    <property type="entry name" value="ABC1_ADCK3-like"/>
    <property type="match status" value="1"/>
</dbReference>
<dbReference type="PANTHER" id="PTHR10566">
    <property type="entry name" value="CHAPERONE-ACTIVITY OF BC1 COMPLEX CABC1 -RELATED"/>
    <property type="match status" value="1"/>
</dbReference>
<dbReference type="Gene3D" id="1.10.510.10">
    <property type="entry name" value="Transferase(Phosphotransferase) domain 1"/>
    <property type="match status" value="1"/>
</dbReference>
<evidence type="ECO:0000313" key="3">
    <source>
        <dbReference type="EMBL" id="SVB89962.1"/>
    </source>
</evidence>
<dbReference type="PROSITE" id="PS50011">
    <property type="entry name" value="PROTEIN_KINASE_DOM"/>
    <property type="match status" value="1"/>
</dbReference>
<organism evidence="3">
    <name type="scientific">marine metagenome</name>
    <dbReference type="NCBI Taxonomy" id="408172"/>
    <lineage>
        <taxon>unclassified sequences</taxon>
        <taxon>metagenomes</taxon>
        <taxon>ecological metagenomes</taxon>
    </lineage>
</organism>
<feature type="non-terminal residue" evidence="3">
    <location>
        <position position="335"/>
    </location>
</feature>
<dbReference type="InterPro" id="IPR004147">
    <property type="entry name" value="ABC1_dom"/>
</dbReference>
<reference evidence="3" key="1">
    <citation type="submission" date="2018-05" db="EMBL/GenBank/DDBJ databases">
        <authorList>
            <person name="Lanie J.A."/>
            <person name="Ng W.-L."/>
            <person name="Kazmierczak K.M."/>
            <person name="Andrzejewski T.M."/>
            <person name="Davidsen T.M."/>
            <person name="Wayne K.J."/>
            <person name="Tettelin H."/>
            <person name="Glass J.I."/>
            <person name="Rusch D."/>
            <person name="Podicherti R."/>
            <person name="Tsui H.-C.T."/>
            <person name="Winkler M.E."/>
        </authorList>
    </citation>
    <scope>NUCLEOTIDE SEQUENCE</scope>
</reference>
<dbReference type="GO" id="GO:0005524">
    <property type="term" value="F:ATP binding"/>
    <property type="evidence" value="ECO:0007669"/>
    <property type="project" value="InterPro"/>
</dbReference>
<dbReference type="GO" id="GO:0004672">
    <property type="term" value="F:protein kinase activity"/>
    <property type="evidence" value="ECO:0007669"/>
    <property type="project" value="InterPro"/>
</dbReference>
<dbReference type="EMBL" id="UINC01062900">
    <property type="protein sequence ID" value="SVB89962.1"/>
    <property type="molecule type" value="Genomic_DNA"/>
</dbReference>
<protein>
    <recommendedName>
        <fullName evidence="2">Protein kinase domain-containing protein</fullName>
    </recommendedName>
</protein>
<comment type="similarity">
    <text evidence="1">Belongs to the protein kinase superfamily. ADCK protein kinase family.</text>
</comment>
<dbReference type="InterPro" id="IPR000719">
    <property type="entry name" value="Prot_kinase_dom"/>
</dbReference>
<dbReference type="PANTHER" id="PTHR10566:SF113">
    <property type="entry name" value="PROTEIN ACTIVITY OF BC1 COMPLEX KINASE 7, CHLOROPLASTIC"/>
    <property type="match status" value="1"/>
</dbReference>
<name>A0A382HS62_9ZZZZ</name>
<dbReference type="InterPro" id="IPR050154">
    <property type="entry name" value="UbiB_kinase"/>
</dbReference>
<dbReference type="InterPro" id="IPR011009">
    <property type="entry name" value="Kinase-like_dom_sf"/>
</dbReference>
<dbReference type="SUPFAM" id="SSF56112">
    <property type="entry name" value="Protein kinase-like (PK-like)"/>
    <property type="match status" value="1"/>
</dbReference>
<evidence type="ECO:0000259" key="2">
    <source>
        <dbReference type="PROSITE" id="PS50011"/>
    </source>
</evidence>